<dbReference type="Pfam" id="PF13610">
    <property type="entry name" value="DDE_Tnp_IS240"/>
    <property type="match status" value="1"/>
</dbReference>
<name>A0A3S0KG88_9GAMM</name>
<accession>A0A3S0KG88</accession>
<dbReference type="Proteomes" id="UP000282060">
    <property type="component" value="Unassembled WGS sequence"/>
</dbReference>
<gene>
    <name evidence="2" type="ORF">EKG39_22415</name>
</gene>
<dbReference type="InterPro" id="IPR032874">
    <property type="entry name" value="DDE_dom"/>
</dbReference>
<keyword evidence="3" id="KW-1185">Reference proteome</keyword>
<feature type="domain" description="DDE" evidence="1">
    <location>
        <begin position="2"/>
        <end position="32"/>
    </location>
</feature>
<evidence type="ECO:0000313" key="2">
    <source>
        <dbReference type="EMBL" id="RTR26075.1"/>
    </source>
</evidence>
<dbReference type="RefSeq" id="WP_126508206.1">
    <property type="nucleotide sequence ID" value="NZ_RXNV01000024.1"/>
</dbReference>
<reference evidence="2 3" key="1">
    <citation type="submission" date="2018-12" db="EMBL/GenBank/DDBJ databases">
        <authorList>
            <person name="Yu L."/>
        </authorList>
    </citation>
    <scope>NUCLEOTIDE SEQUENCE [LARGE SCALE GENOMIC DNA]</scope>
    <source>
        <strain evidence="2 3">HAW-EB5</strain>
    </source>
</reference>
<organism evidence="2 3">
    <name type="scientific">Shewanella atlantica</name>
    <dbReference type="NCBI Taxonomy" id="271099"/>
    <lineage>
        <taxon>Bacteria</taxon>
        <taxon>Pseudomonadati</taxon>
        <taxon>Pseudomonadota</taxon>
        <taxon>Gammaproteobacteria</taxon>
        <taxon>Alteromonadales</taxon>
        <taxon>Shewanellaceae</taxon>
        <taxon>Shewanella</taxon>
    </lineage>
</organism>
<protein>
    <submittedName>
        <fullName evidence="2">DDE domain-containing protein</fullName>
    </submittedName>
</protein>
<proteinExistence type="predicted"/>
<dbReference type="AlphaFoldDB" id="A0A3S0KG88"/>
<evidence type="ECO:0000259" key="1">
    <source>
        <dbReference type="Pfam" id="PF13610"/>
    </source>
</evidence>
<dbReference type="EMBL" id="RXNV01000024">
    <property type="protein sequence ID" value="RTR26075.1"/>
    <property type="molecule type" value="Genomic_DNA"/>
</dbReference>
<evidence type="ECO:0000313" key="3">
    <source>
        <dbReference type="Proteomes" id="UP000282060"/>
    </source>
</evidence>
<comment type="caution">
    <text evidence="2">The sequence shown here is derived from an EMBL/GenBank/DDBJ whole genome shotgun (WGS) entry which is preliminary data.</text>
</comment>
<dbReference type="OrthoDB" id="4315389at2"/>
<sequence>MSWKADATYIKMKGKRVCLNRAIDKQGHTVDF</sequence>